<accession>A0A926XXL1</accession>
<evidence type="ECO:0000313" key="3">
    <source>
        <dbReference type="Proteomes" id="UP000598820"/>
    </source>
</evidence>
<dbReference type="PANTHER" id="PTHR30619">
    <property type="entry name" value="DNA INTERNALIZATION/COMPETENCE PROTEIN COMEC/REC2"/>
    <property type="match status" value="1"/>
</dbReference>
<name>A0A926XXL1_9BACT</name>
<evidence type="ECO:0000313" key="2">
    <source>
        <dbReference type="EMBL" id="MBD2701911.1"/>
    </source>
</evidence>
<feature type="domain" description="Metallo-beta-lactamase" evidence="1">
    <location>
        <begin position="45"/>
        <end position="100"/>
    </location>
</feature>
<reference evidence="2" key="1">
    <citation type="submission" date="2020-09" db="EMBL/GenBank/DDBJ databases">
        <authorList>
            <person name="Kim M.K."/>
        </authorList>
    </citation>
    <scope>NUCLEOTIDE SEQUENCE</scope>
    <source>
        <strain evidence="2">BT702</strain>
    </source>
</reference>
<comment type="caution">
    <text evidence="2">The sequence shown here is derived from an EMBL/GenBank/DDBJ whole genome shotgun (WGS) entry which is preliminary data.</text>
</comment>
<dbReference type="RefSeq" id="WP_190887763.1">
    <property type="nucleotide sequence ID" value="NZ_JACWZY010000011.1"/>
</dbReference>
<dbReference type="InterPro" id="IPR001279">
    <property type="entry name" value="Metallo-B-lactamas"/>
</dbReference>
<sequence length="518" mass="58582">MAKQPKPSSKKITHADVRMYRMGTGDCFIVKFFTGENKKKDNIFTMMIDCGTWQGAKEQLTKFIAHLKEYVAEDREDNVPTIDLLVVTHEHKDHVYGFDACSDLFVNTVKNSKNFVVNKIWMGWTENDNPAQPGDVLTEKVKQWKDEYGQRKKALNATAQALKERFGSDEQKIEADSKPNGLVAFQYNYADAVNQFADLHFSARAGVYTGDLEGMRVVKKEIANNNITYLHPGQIIDNVVEGLRFYVLGPPTTIEAIKKESGKDGETFSHSHNNSLTDNDAFATAMLNLVEPQSSGSVLPFDDTYIKDEKPEAYTRDNWRSIDHEWLNSAGSLALRMNSATNNLSLALAIEFIDSGRVMLFPGDAEFGSWESWHKDIKWPIKGKDGIKPLTEDLLNRTVFYKVAHHLSHNGTAKRQGVEMMTHPDLTAMATLDYDIISDGWKNTMPNRDLITDLLRRTKGRLVIMNENELMVGQDSGKKSLHEKILESREQLMNSAEKADFNDALTTEDLFLQVKVKA</sequence>
<dbReference type="SUPFAM" id="SSF56281">
    <property type="entry name" value="Metallo-hydrolase/oxidoreductase"/>
    <property type="match status" value="1"/>
</dbReference>
<dbReference type="AlphaFoldDB" id="A0A926XXL1"/>
<dbReference type="Proteomes" id="UP000598820">
    <property type="component" value="Unassembled WGS sequence"/>
</dbReference>
<dbReference type="EMBL" id="JACWZY010000011">
    <property type="protein sequence ID" value="MBD2701911.1"/>
    <property type="molecule type" value="Genomic_DNA"/>
</dbReference>
<protein>
    <recommendedName>
        <fullName evidence="1">Metallo-beta-lactamase domain-containing protein</fullName>
    </recommendedName>
</protein>
<dbReference type="PANTHER" id="PTHR30619:SF1">
    <property type="entry name" value="RECOMBINATION PROTEIN 2"/>
    <property type="match status" value="1"/>
</dbReference>
<gene>
    <name evidence="2" type="ORF">IC229_14780</name>
</gene>
<dbReference type="InterPro" id="IPR052159">
    <property type="entry name" value="Competence_DNA_uptake"/>
</dbReference>
<dbReference type="Gene3D" id="3.60.15.10">
    <property type="entry name" value="Ribonuclease Z/Hydroxyacylglutathione hydrolase-like"/>
    <property type="match status" value="1"/>
</dbReference>
<dbReference type="Pfam" id="PF00753">
    <property type="entry name" value="Lactamase_B"/>
    <property type="match status" value="1"/>
</dbReference>
<organism evidence="2 3">
    <name type="scientific">Spirosoma profusum</name>
    <dbReference type="NCBI Taxonomy" id="2771354"/>
    <lineage>
        <taxon>Bacteria</taxon>
        <taxon>Pseudomonadati</taxon>
        <taxon>Bacteroidota</taxon>
        <taxon>Cytophagia</taxon>
        <taxon>Cytophagales</taxon>
        <taxon>Cytophagaceae</taxon>
        <taxon>Spirosoma</taxon>
    </lineage>
</organism>
<dbReference type="InterPro" id="IPR036866">
    <property type="entry name" value="RibonucZ/Hydroxyglut_hydro"/>
</dbReference>
<evidence type="ECO:0000259" key="1">
    <source>
        <dbReference type="Pfam" id="PF00753"/>
    </source>
</evidence>
<proteinExistence type="predicted"/>
<keyword evidence="3" id="KW-1185">Reference proteome</keyword>